<dbReference type="AlphaFoldDB" id="A0A9P6CTJ2"/>
<proteinExistence type="predicted"/>
<dbReference type="EMBL" id="MU155645">
    <property type="protein sequence ID" value="KAF9471653.1"/>
    <property type="molecule type" value="Genomic_DNA"/>
</dbReference>
<sequence>MTPPTMECLRLDYDILTTKISDKNCAQVTDAPLPNFSISCRTMPENRRHRTEY</sequence>
<reference evidence="1" key="1">
    <citation type="submission" date="2020-11" db="EMBL/GenBank/DDBJ databases">
        <authorList>
            <consortium name="DOE Joint Genome Institute"/>
            <person name="Ahrendt S."/>
            <person name="Riley R."/>
            <person name="Andreopoulos W."/>
            <person name="Labutti K."/>
            <person name="Pangilinan J."/>
            <person name="Ruiz-Duenas F.J."/>
            <person name="Barrasa J.M."/>
            <person name="Sanchez-Garcia M."/>
            <person name="Camarero S."/>
            <person name="Miyauchi S."/>
            <person name="Serrano A."/>
            <person name="Linde D."/>
            <person name="Babiker R."/>
            <person name="Drula E."/>
            <person name="Ayuso-Fernandez I."/>
            <person name="Pacheco R."/>
            <person name="Padilla G."/>
            <person name="Ferreira P."/>
            <person name="Barriuso J."/>
            <person name="Kellner H."/>
            <person name="Castanera R."/>
            <person name="Alfaro M."/>
            <person name="Ramirez L."/>
            <person name="Pisabarro A.G."/>
            <person name="Kuo A."/>
            <person name="Tritt A."/>
            <person name="Lipzen A."/>
            <person name="He G."/>
            <person name="Yan M."/>
            <person name="Ng V."/>
            <person name="Cullen D."/>
            <person name="Martin F."/>
            <person name="Rosso M.-N."/>
            <person name="Henrissat B."/>
            <person name="Hibbett D."/>
            <person name="Martinez A.T."/>
            <person name="Grigoriev I.V."/>
        </authorList>
    </citation>
    <scope>NUCLEOTIDE SEQUENCE</scope>
    <source>
        <strain evidence="1">CIRM-BRFM 674</strain>
    </source>
</reference>
<evidence type="ECO:0000313" key="2">
    <source>
        <dbReference type="Proteomes" id="UP000807469"/>
    </source>
</evidence>
<dbReference type="Proteomes" id="UP000807469">
    <property type="component" value="Unassembled WGS sequence"/>
</dbReference>
<evidence type="ECO:0000313" key="1">
    <source>
        <dbReference type="EMBL" id="KAF9471653.1"/>
    </source>
</evidence>
<name>A0A9P6CTJ2_9AGAR</name>
<keyword evidence="2" id="KW-1185">Reference proteome</keyword>
<protein>
    <submittedName>
        <fullName evidence="1">Uncharacterized protein</fullName>
    </submittedName>
</protein>
<comment type="caution">
    <text evidence="1">The sequence shown here is derived from an EMBL/GenBank/DDBJ whole genome shotgun (WGS) entry which is preliminary data.</text>
</comment>
<gene>
    <name evidence="1" type="ORF">BDN70DRAFT_887864</name>
</gene>
<accession>A0A9P6CTJ2</accession>
<organism evidence="1 2">
    <name type="scientific">Pholiota conissans</name>
    <dbReference type="NCBI Taxonomy" id="109636"/>
    <lineage>
        <taxon>Eukaryota</taxon>
        <taxon>Fungi</taxon>
        <taxon>Dikarya</taxon>
        <taxon>Basidiomycota</taxon>
        <taxon>Agaricomycotina</taxon>
        <taxon>Agaricomycetes</taxon>
        <taxon>Agaricomycetidae</taxon>
        <taxon>Agaricales</taxon>
        <taxon>Agaricineae</taxon>
        <taxon>Strophariaceae</taxon>
        <taxon>Pholiota</taxon>
    </lineage>
</organism>